<keyword evidence="2" id="KW-0812">Transmembrane</keyword>
<evidence type="ECO:0000259" key="3">
    <source>
        <dbReference type="Pfam" id="PF13240"/>
    </source>
</evidence>
<name>A0A6N2TC39_9FIRM</name>
<keyword evidence="2" id="KW-0472">Membrane</keyword>
<feature type="transmembrane region" description="Helical" evidence="2">
    <location>
        <begin position="140"/>
        <end position="162"/>
    </location>
</feature>
<feature type="domain" description="Zinc-ribbon" evidence="3">
    <location>
        <begin position="2"/>
        <end position="24"/>
    </location>
</feature>
<dbReference type="AlphaFoldDB" id="A0A6N2TC39"/>
<dbReference type="EMBL" id="CACRSL010000003">
    <property type="protein sequence ID" value="VYT03175.1"/>
    <property type="molecule type" value="Genomic_DNA"/>
</dbReference>
<organism evidence="4">
    <name type="scientific">uncultured Anaerotruncus sp</name>
    <dbReference type="NCBI Taxonomy" id="905011"/>
    <lineage>
        <taxon>Bacteria</taxon>
        <taxon>Bacillati</taxon>
        <taxon>Bacillota</taxon>
        <taxon>Clostridia</taxon>
        <taxon>Eubacteriales</taxon>
        <taxon>Oscillospiraceae</taxon>
        <taxon>Anaerotruncus</taxon>
        <taxon>environmental samples</taxon>
    </lineage>
</organism>
<evidence type="ECO:0000256" key="1">
    <source>
        <dbReference type="SAM" id="MobiDB-lite"/>
    </source>
</evidence>
<accession>A0A6N2TC39</accession>
<feature type="region of interest" description="Disordered" evidence="1">
    <location>
        <begin position="110"/>
        <end position="133"/>
    </location>
</feature>
<evidence type="ECO:0000313" key="4">
    <source>
        <dbReference type="EMBL" id="VYT03175.1"/>
    </source>
</evidence>
<dbReference type="Pfam" id="PF13240">
    <property type="entry name" value="Zn_Ribbon_1"/>
    <property type="match status" value="1"/>
</dbReference>
<feature type="region of interest" description="Disordered" evidence="1">
    <location>
        <begin position="171"/>
        <end position="199"/>
    </location>
</feature>
<protein>
    <recommendedName>
        <fullName evidence="3">Zinc-ribbon domain-containing protein</fullName>
    </recommendedName>
</protein>
<evidence type="ECO:0000256" key="2">
    <source>
        <dbReference type="SAM" id="Phobius"/>
    </source>
</evidence>
<dbReference type="InterPro" id="IPR026870">
    <property type="entry name" value="Zinc_ribbon_dom"/>
</dbReference>
<proteinExistence type="predicted"/>
<reference evidence="4" key="1">
    <citation type="submission" date="2019-11" db="EMBL/GenBank/DDBJ databases">
        <authorList>
            <person name="Feng L."/>
        </authorList>
    </citation>
    <scope>NUCLEOTIDE SEQUENCE</scope>
    <source>
        <strain evidence="4">AundefinedLFYP135</strain>
    </source>
</reference>
<sequence>MFCSRCGRTLPPNAKTCPFCGSPVDASRYCQFCDKTTRYDSSSEPETTCRSCGEILGAGSLGGYCRHCLKDPKTYQKAQERVQLQKSAASQARSSDQGRVKTTLEQFSQAAEQVRPKTFRSRTTSSSRDARAKKGRPRGCLVTIVFLLIFFPMLISIIQLAFEFVEDSFDSPRPEPAVPEPSYSAPAYEDARPAGSPLDDPDYRKQQVYDIVEMDIASNLAVYADADAQFLSITFDDELYFEDYGQLWCSGLMDYSLDGSSLSSDFTACIMVSEYSYYVVYLRLDDTEITDQRELLDSFGCLTPEGAEVLGDYGYEAGDPIYDLDDPIYIVY</sequence>
<gene>
    <name evidence="4" type="ORF">AULFYP135_01365</name>
</gene>
<keyword evidence="2" id="KW-1133">Transmembrane helix</keyword>